<proteinExistence type="predicted"/>
<keyword evidence="4" id="KW-1185">Reference proteome</keyword>
<name>A0A9E6R7N5_9HYPH</name>
<feature type="transmembrane region" description="Helical" evidence="1">
    <location>
        <begin position="43"/>
        <end position="60"/>
    </location>
</feature>
<dbReference type="AlphaFoldDB" id="A0A9E6R7N5"/>
<evidence type="ECO:0000256" key="1">
    <source>
        <dbReference type="SAM" id="Phobius"/>
    </source>
</evidence>
<organism evidence="3 4">
    <name type="scientific">Chenggangzhangella methanolivorans</name>
    <dbReference type="NCBI Taxonomy" id="1437009"/>
    <lineage>
        <taxon>Bacteria</taxon>
        <taxon>Pseudomonadati</taxon>
        <taxon>Pseudomonadota</taxon>
        <taxon>Alphaproteobacteria</taxon>
        <taxon>Hyphomicrobiales</taxon>
        <taxon>Methylopilaceae</taxon>
        <taxon>Chenggangzhangella</taxon>
    </lineage>
</organism>
<dbReference type="RefSeq" id="WP_261401939.1">
    <property type="nucleotide sequence ID" value="NZ_CP081869.1"/>
</dbReference>
<keyword evidence="1" id="KW-0472">Membrane</keyword>
<evidence type="ECO:0000313" key="4">
    <source>
        <dbReference type="Proteomes" id="UP000825701"/>
    </source>
</evidence>
<accession>A0A9E6R7N5</accession>
<dbReference type="InterPro" id="IPR009936">
    <property type="entry name" value="DUF1468"/>
</dbReference>
<protein>
    <submittedName>
        <fullName evidence="3">Tripartite tricarboxylate transporter TctB family protein</fullName>
    </submittedName>
</protein>
<gene>
    <name evidence="3" type="ORF">K6K41_18850</name>
</gene>
<evidence type="ECO:0000259" key="2">
    <source>
        <dbReference type="Pfam" id="PF07331"/>
    </source>
</evidence>
<reference evidence="3" key="1">
    <citation type="submission" date="2021-08" db="EMBL/GenBank/DDBJ databases">
        <authorList>
            <person name="Zhang H."/>
            <person name="Xu M."/>
            <person name="Yu Z."/>
            <person name="Yang L."/>
            <person name="Cai Y."/>
        </authorList>
    </citation>
    <scope>NUCLEOTIDE SEQUENCE</scope>
    <source>
        <strain evidence="3">CHL1</strain>
    </source>
</reference>
<keyword evidence="1" id="KW-0812">Transmembrane</keyword>
<dbReference type="EMBL" id="CP081869">
    <property type="protein sequence ID" value="QZN98946.1"/>
    <property type="molecule type" value="Genomic_DNA"/>
</dbReference>
<dbReference type="Proteomes" id="UP000825701">
    <property type="component" value="Chromosome"/>
</dbReference>
<feature type="transmembrane region" description="Helical" evidence="1">
    <location>
        <begin position="81"/>
        <end position="108"/>
    </location>
</feature>
<evidence type="ECO:0000313" key="3">
    <source>
        <dbReference type="EMBL" id="QZN98946.1"/>
    </source>
</evidence>
<dbReference type="Pfam" id="PF07331">
    <property type="entry name" value="TctB"/>
    <property type="match status" value="1"/>
</dbReference>
<feature type="domain" description="DUF1468" evidence="2">
    <location>
        <begin position="11"/>
        <end position="144"/>
    </location>
</feature>
<dbReference type="PROSITE" id="PS51257">
    <property type="entry name" value="PROKAR_LIPOPROTEIN"/>
    <property type="match status" value="1"/>
</dbReference>
<keyword evidence="1" id="KW-1133">Transmembrane helix</keyword>
<sequence length="148" mass="15193">MTSRFDLKDALFGAFLIAVACLVFWATRNLAFGTPADMGPGFMPRALAGMAMAFGLFFAVRGLTRGGEPIEAPQVRPLACLLAAIAAFALLGAKGGIVVAAAATVVIAALGSRETKALEIIPFALAIAAASALLFVKALSLPLPVGFW</sequence>
<dbReference type="KEGG" id="cmet:K6K41_18850"/>
<feature type="transmembrane region" description="Helical" evidence="1">
    <location>
        <begin position="120"/>
        <end position="139"/>
    </location>
</feature>